<gene>
    <name evidence="1" type="ORF">RND71_039021</name>
</gene>
<proteinExistence type="predicted"/>
<dbReference type="PANTHER" id="PTHR31953">
    <property type="entry name" value="BETA-FRUCTOFURANOSIDASE, INSOLUBLE ISOENZYME CWINV1-RELATED"/>
    <property type="match status" value="1"/>
</dbReference>
<organism evidence="1 2">
    <name type="scientific">Anisodus tanguticus</name>
    <dbReference type="NCBI Taxonomy" id="243964"/>
    <lineage>
        <taxon>Eukaryota</taxon>
        <taxon>Viridiplantae</taxon>
        <taxon>Streptophyta</taxon>
        <taxon>Embryophyta</taxon>
        <taxon>Tracheophyta</taxon>
        <taxon>Spermatophyta</taxon>
        <taxon>Magnoliopsida</taxon>
        <taxon>eudicotyledons</taxon>
        <taxon>Gunneridae</taxon>
        <taxon>Pentapetalae</taxon>
        <taxon>asterids</taxon>
        <taxon>lamiids</taxon>
        <taxon>Solanales</taxon>
        <taxon>Solanaceae</taxon>
        <taxon>Solanoideae</taxon>
        <taxon>Hyoscyameae</taxon>
        <taxon>Anisodus</taxon>
    </lineage>
</organism>
<accession>A0AAE1R0R0</accession>
<reference evidence="1" key="1">
    <citation type="submission" date="2023-12" db="EMBL/GenBank/DDBJ databases">
        <title>Genome assembly of Anisodus tanguticus.</title>
        <authorList>
            <person name="Wang Y.-J."/>
        </authorList>
    </citation>
    <scope>NUCLEOTIDE SEQUENCE</scope>
    <source>
        <strain evidence="1">KB-2021</strain>
        <tissue evidence="1">Leaf</tissue>
    </source>
</reference>
<dbReference type="AlphaFoldDB" id="A0AAE1R0R0"/>
<protein>
    <submittedName>
        <fullName evidence="1">Uncharacterized protein</fullName>
    </submittedName>
</protein>
<dbReference type="SUPFAM" id="SSF75005">
    <property type="entry name" value="Arabinanase/levansucrase/invertase"/>
    <property type="match status" value="1"/>
</dbReference>
<sequence length="89" mass="10057">MIVIPLTQNGLDGGVIDVIMTQVQYYAVPANLSDPYLREWVKPNNNPLIGPDTSINKAQFGHPTTVWIGQENFGRKFNKPNWAYNNVQK</sequence>
<evidence type="ECO:0000313" key="1">
    <source>
        <dbReference type="EMBL" id="KAK4343205.1"/>
    </source>
</evidence>
<dbReference type="InterPro" id="IPR023296">
    <property type="entry name" value="Glyco_hydro_beta-prop_sf"/>
</dbReference>
<keyword evidence="2" id="KW-1185">Reference proteome</keyword>
<dbReference type="EMBL" id="JAVYJV010000021">
    <property type="protein sequence ID" value="KAK4343205.1"/>
    <property type="molecule type" value="Genomic_DNA"/>
</dbReference>
<name>A0AAE1R0R0_9SOLA</name>
<comment type="caution">
    <text evidence="1">The sequence shown here is derived from an EMBL/GenBank/DDBJ whole genome shotgun (WGS) entry which is preliminary data.</text>
</comment>
<dbReference type="Proteomes" id="UP001291623">
    <property type="component" value="Unassembled WGS sequence"/>
</dbReference>
<dbReference type="Gene3D" id="2.115.10.20">
    <property type="entry name" value="Glycosyl hydrolase domain, family 43"/>
    <property type="match status" value="1"/>
</dbReference>
<dbReference type="InterPro" id="IPR050551">
    <property type="entry name" value="Fructan_Metab_Enzymes"/>
</dbReference>
<evidence type="ECO:0000313" key="2">
    <source>
        <dbReference type="Proteomes" id="UP001291623"/>
    </source>
</evidence>